<comment type="caution">
    <text evidence="2">The sequence shown here is derived from an EMBL/GenBank/DDBJ whole genome shotgun (WGS) entry which is preliminary data.</text>
</comment>
<dbReference type="RefSeq" id="WP_238308948.1">
    <property type="nucleotide sequence ID" value="NZ_BPRE01000035.1"/>
</dbReference>
<name>A0ABQ4V3U2_9HYPH</name>
<evidence type="ECO:0000313" key="2">
    <source>
        <dbReference type="EMBL" id="GJE78649.1"/>
    </source>
</evidence>
<accession>A0ABQ4V3U2</accession>
<evidence type="ECO:0000313" key="3">
    <source>
        <dbReference type="Proteomes" id="UP001055093"/>
    </source>
</evidence>
<organism evidence="2 3">
    <name type="scientific">Methylorubrum suomiense</name>
    <dbReference type="NCBI Taxonomy" id="144191"/>
    <lineage>
        <taxon>Bacteria</taxon>
        <taxon>Pseudomonadati</taxon>
        <taxon>Pseudomonadota</taxon>
        <taxon>Alphaproteobacteria</taxon>
        <taxon>Hyphomicrobiales</taxon>
        <taxon>Methylobacteriaceae</taxon>
        <taxon>Methylorubrum</taxon>
    </lineage>
</organism>
<evidence type="ECO:0000256" key="1">
    <source>
        <dbReference type="SAM" id="Coils"/>
    </source>
</evidence>
<keyword evidence="3" id="KW-1185">Reference proteome</keyword>
<keyword evidence="1" id="KW-0175">Coiled coil</keyword>
<gene>
    <name evidence="2" type="ORF">BGCPKDLD_5271</name>
</gene>
<dbReference type="EMBL" id="BPRE01000035">
    <property type="protein sequence ID" value="GJE78649.1"/>
    <property type="molecule type" value="Genomic_DNA"/>
</dbReference>
<sequence>MTDTYAHAITGLLQRRQELQDEAATLRERMATVQTDVEAIDRVLDTLGYQGELENRTARTERIVLFYRNELRAFLLKELRASDRPLSTRELAERICGAEGKAMPDKRLLSDVVKRASKALRMMRLAKLVAVSHYERSTCFWNIT</sequence>
<proteinExistence type="predicted"/>
<protein>
    <submittedName>
        <fullName evidence="2">IS1595 family transposase ISCausp4</fullName>
    </submittedName>
</protein>
<reference evidence="2" key="1">
    <citation type="journal article" date="2021" name="Front. Microbiol.">
        <title>Comprehensive Comparative Genomics and Phenotyping of Methylobacterium Species.</title>
        <authorList>
            <person name="Alessa O."/>
            <person name="Ogura Y."/>
            <person name="Fujitani Y."/>
            <person name="Takami H."/>
            <person name="Hayashi T."/>
            <person name="Sahin N."/>
            <person name="Tani A."/>
        </authorList>
    </citation>
    <scope>NUCLEOTIDE SEQUENCE</scope>
    <source>
        <strain evidence="2">DSM 14458</strain>
    </source>
</reference>
<dbReference type="Proteomes" id="UP001055093">
    <property type="component" value="Unassembled WGS sequence"/>
</dbReference>
<feature type="coiled-coil region" evidence="1">
    <location>
        <begin position="9"/>
        <end position="36"/>
    </location>
</feature>
<reference evidence="2" key="2">
    <citation type="submission" date="2021-08" db="EMBL/GenBank/DDBJ databases">
        <authorList>
            <person name="Tani A."/>
            <person name="Ola A."/>
            <person name="Ogura Y."/>
            <person name="Katsura K."/>
            <person name="Hayashi T."/>
        </authorList>
    </citation>
    <scope>NUCLEOTIDE SEQUENCE</scope>
    <source>
        <strain evidence="2">DSM 14458</strain>
    </source>
</reference>